<evidence type="ECO:0000313" key="3">
    <source>
        <dbReference type="Proteomes" id="UP000324222"/>
    </source>
</evidence>
<comment type="caution">
    <text evidence="2">The sequence shown here is derived from an EMBL/GenBank/DDBJ whole genome shotgun (WGS) entry which is preliminary data.</text>
</comment>
<gene>
    <name evidence="2" type="ORF">E2C01_074403</name>
</gene>
<organism evidence="2 3">
    <name type="scientific">Portunus trituberculatus</name>
    <name type="common">Swimming crab</name>
    <name type="synonym">Neptunus trituberculatus</name>
    <dbReference type="NCBI Taxonomy" id="210409"/>
    <lineage>
        <taxon>Eukaryota</taxon>
        <taxon>Metazoa</taxon>
        <taxon>Ecdysozoa</taxon>
        <taxon>Arthropoda</taxon>
        <taxon>Crustacea</taxon>
        <taxon>Multicrustacea</taxon>
        <taxon>Malacostraca</taxon>
        <taxon>Eumalacostraca</taxon>
        <taxon>Eucarida</taxon>
        <taxon>Decapoda</taxon>
        <taxon>Pleocyemata</taxon>
        <taxon>Brachyura</taxon>
        <taxon>Eubrachyura</taxon>
        <taxon>Portunoidea</taxon>
        <taxon>Portunidae</taxon>
        <taxon>Portuninae</taxon>
        <taxon>Portunus</taxon>
    </lineage>
</organism>
<sequence length="100" mass="11066">MFSSSPPVRRAKVLPPPGPSARAPCLLFHRVSCGSVSCHFISSLHGPRRGGRGGGGEKVFLIVRQPDKKRKKKNLIPGVQEEVKTKNKNKNKNKKNKKKK</sequence>
<protein>
    <submittedName>
        <fullName evidence="2">Uncharacterized protein</fullName>
    </submittedName>
</protein>
<evidence type="ECO:0000256" key="1">
    <source>
        <dbReference type="SAM" id="MobiDB-lite"/>
    </source>
</evidence>
<evidence type="ECO:0000313" key="2">
    <source>
        <dbReference type="EMBL" id="MPC79851.1"/>
    </source>
</evidence>
<accession>A0A5B7I3A1</accession>
<feature type="compositionally biased region" description="Basic residues" evidence="1">
    <location>
        <begin position="86"/>
        <end position="100"/>
    </location>
</feature>
<feature type="region of interest" description="Disordered" evidence="1">
    <location>
        <begin position="1"/>
        <end position="21"/>
    </location>
</feature>
<dbReference type="Proteomes" id="UP000324222">
    <property type="component" value="Unassembled WGS sequence"/>
</dbReference>
<name>A0A5B7I3A1_PORTR</name>
<dbReference type="AlphaFoldDB" id="A0A5B7I3A1"/>
<reference evidence="2 3" key="1">
    <citation type="submission" date="2019-05" db="EMBL/GenBank/DDBJ databases">
        <title>Another draft genome of Portunus trituberculatus and its Hox gene families provides insights of decapod evolution.</title>
        <authorList>
            <person name="Jeong J.-H."/>
            <person name="Song I."/>
            <person name="Kim S."/>
            <person name="Choi T."/>
            <person name="Kim D."/>
            <person name="Ryu S."/>
            <person name="Kim W."/>
        </authorList>
    </citation>
    <scope>NUCLEOTIDE SEQUENCE [LARGE SCALE GENOMIC DNA]</scope>
    <source>
        <tissue evidence="2">Muscle</tissue>
    </source>
</reference>
<feature type="region of interest" description="Disordered" evidence="1">
    <location>
        <begin position="62"/>
        <end position="100"/>
    </location>
</feature>
<keyword evidence="3" id="KW-1185">Reference proteome</keyword>
<dbReference type="EMBL" id="VSRR010052266">
    <property type="protein sequence ID" value="MPC79851.1"/>
    <property type="molecule type" value="Genomic_DNA"/>
</dbReference>
<proteinExistence type="predicted"/>